<comment type="subcellular location">
    <subcellularLocation>
        <location evidence="1">Cell membrane</location>
        <topology evidence="1">Multi-pass membrane protein</topology>
    </subcellularLocation>
</comment>
<proteinExistence type="inferred from homology"/>
<dbReference type="Proteomes" id="UP000305887">
    <property type="component" value="Unassembled WGS sequence"/>
</dbReference>
<keyword evidence="7 8" id="KW-0472">Membrane</keyword>
<comment type="similarity">
    <text evidence="2">Belongs to the major facilitator superfamily. EmrB family.</text>
</comment>
<dbReference type="AlphaFoldDB" id="A0A5C4MW53"/>
<dbReference type="OrthoDB" id="9812221at2"/>
<evidence type="ECO:0000313" key="11">
    <source>
        <dbReference type="Proteomes" id="UP000305887"/>
    </source>
</evidence>
<dbReference type="PANTHER" id="PTHR42718">
    <property type="entry name" value="MAJOR FACILITATOR SUPERFAMILY MULTIDRUG TRANSPORTER MFSC"/>
    <property type="match status" value="1"/>
</dbReference>
<feature type="transmembrane region" description="Helical" evidence="8">
    <location>
        <begin position="145"/>
        <end position="167"/>
    </location>
</feature>
<reference evidence="10 11" key="1">
    <citation type="submission" date="2019-06" db="EMBL/GenBank/DDBJ databases">
        <title>YIM 131921 draft genome.</title>
        <authorList>
            <person name="Jiang L."/>
        </authorList>
    </citation>
    <scope>NUCLEOTIDE SEQUENCE [LARGE SCALE GENOMIC DNA]</scope>
    <source>
        <strain evidence="10 11">YIM 131921</strain>
    </source>
</reference>
<evidence type="ECO:0000256" key="1">
    <source>
        <dbReference type="ARBA" id="ARBA00004651"/>
    </source>
</evidence>
<dbReference type="GO" id="GO:0022857">
    <property type="term" value="F:transmembrane transporter activity"/>
    <property type="evidence" value="ECO:0007669"/>
    <property type="project" value="InterPro"/>
</dbReference>
<sequence>MPPAALAGGSSERLAPGVAIAIGVLVASTFTVILNEMLMAVALPRVMDALGITASTAQWLTTGYMLTMAVVIPATGVLNERFRMRTVYTLGMALFLAGTVIAAVSPGFVVLLVGRIVQAVGTAILLPLGFTAVATLVPPSRNGRMMALLTVATSAAPALGPTVAGAILSLGSWRWLFIAIVPIAALCLVVGDRMLRVPGTPRQAKLDLLSLLLSAVGFASLVYGLASVGEGAGGHAPVSPWTAMAIGVVGIALFVLRQVQLQKIDRAQLDLRPFGIRTFSVSALVAVFFMTPATGMMTLMPVVLQTSYGLSPLQTGLFMLPGGLTITLVSIIVGRFYDRMGPRPLMVTGAIIDAAGLLFLSTLAPGTPIGLLLATYMFIIVGQALLWTPVFAASLGSLDKHLLPHGSAIINTIQQLTGAAGIAITFSIMAAASAGYVTAGEGLGPAIAHGAQRAYLVGSGFVVVALVMALLIPRKVAATGLPMAAH</sequence>
<evidence type="ECO:0000256" key="2">
    <source>
        <dbReference type="ARBA" id="ARBA00008537"/>
    </source>
</evidence>
<evidence type="ECO:0000256" key="7">
    <source>
        <dbReference type="ARBA" id="ARBA00023136"/>
    </source>
</evidence>
<dbReference type="InterPro" id="IPR011701">
    <property type="entry name" value="MFS"/>
</dbReference>
<keyword evidence="4" id="KW-1003">Cell membrane</keyword>
<feature type="transmembrane region" description="Helical" evidence="8">
    <location>
        <begin position="416"/>
        <end position="434"/>
    </location>
</feature>
<evidence type="ECO:0000256" key="5">
    <source>
        <dbReference type="ARBA" id="ARBA00022692"/>
    </source>
</evidence>
<dbReference type="NCBIfam" id="TIGR00711">
    <property type="entry name" value="efflux_EmrB"/>
    <property type="match status" value="1"/>
</dbReference>
<feature type="transmembrane region" description="Helical" evidence="8">
    <location>
        <begin position="119"/>
        <end position="138"/>
    </location>
</feature>
<evidence type="ECO:0000256" key="3">
    <source>
        <dbReference type="ARBA" id="ARBA00022448"/>
    </source>
</evidence>
<evidence type="ECO:0000259" key="9">
    <source>
        <dbReference type="PROSITE" id="PS50850"/>
    </source>
</evidence>
<feature type="transmembrane region" description="Helical" evidence="8">
    <location>
        <begin position="316"/>
        <end position="337"/>
    </location>
</feature>
<dbReference type="InterPro" id="IPR036259">
    <property type="entry name" value="MFS_trans_sf"/>
</dbReference>
<dbReference type="Gene3D" id="1.20.1250.20">
    <property type="entry name" value="MFS general substrate transporter like domains"/>
    <property type="match status" value="1"/>
</dbReference>
<dbReference type="InterPro" id="IPR020846">
    <property type="entry name" value="MFS_dom"/>
</dbReference>
<gene>
    <name evidence="10" type="ORF">FHG66_13390</name>
</gene>
<dbReference type="Gene3D" id="1.20.1720.10">
    <property type="entry name" value="Multidrug resistance protein D"/>
    <property type="match status" value="1"/>
</dbReference>
<keyword evidence="6 8" id="KW-1133">Transmembrane helix</keyword>
<feature type="transmembrane region" description="Helical" evidence="8">
    <location>
        <begin position="369"/>
        <end position="395"/>
    </location>
</feature>
<feature type="transmembrane region" description="Helical" evidence="8">
    <location>
        <begin position="18"/>
        <end position="39"/>
    </location>
</feature>
<keyword evidence="5 8" id="KW-0812">Transmembrane</keyword>
<feature type="transmembrane region" description="Helical" evidence="8">
    <location>
        <begin position="454"/>
        <end position="473"/>
    </location>
</feature>
<feature type="transmembrane region" description="Helical" evidence="8">
    <location>
        <begin position="59"/>
        <end position="78"/>
    </location>
</feature>
<feature type="domain" description="Major facilitator superfamily (MFS) profile" evidence="9">
    <location>
        <begin position="21"/>
        <end position="477"/>
    </location>
</feature>
<evidence type="ECO:0000313" key="10">
    <source>
        <dbReference type="EMBL" id="TNC48611.1"/>
    </source>
</evidence>
<keyword evidence="3" id="KW-0813">Transport</keyword>
<feature type="transmembrane region" description="Helical" evidence="8">
    <location>
        <begin position="344"/>
        <end position="363"/>
    </location>
</feature>
<feature type="transmembrane region" description="Helical" evidence="8">
    <location>
        <begin position="206"/>
        <end position="226"/>
    </location>
</feature>
<dbReference type="PANTHER" id="PTHR42718:SF9">
    <property type="entry name" value="MAJOR FACILITATOR SUPERFAMILY MULTIDRUG TRANSPORTER MFSC"/>
    <property type="match status" value="1"/>
</dbReference>
<dbReference type="InterPro" id="IPR004638">
    <property type="entry name" value="EmrB-like"/>
</dbReference>
<evidence type="ECO:0000256" key="4">
    <source>
        <dbReference type="ARBA" id="ARBA00022475"/>
    </source>
</evidence>
<name>A0A5C4MW53_9RHOB</name>
<accession>A0A5C4MW53</accession>
<dbReference type="Pfam" id="PF07690">
    <property type="entry name" value="MFS_1"/>
    <property type="match status" value="1"/>
</dbReference>
<organism evidence="10 11">
    <name type="scientific">Rubellimicrobium rubrum</name>
    <dbReference type="NCBI Taxonomy" id="2585369"/>
    <lineage>
        <taxon>Bacteria</taxon>
        <taxon>Pseudomonadati</taxon>
        <taxon>Pseudomonadota</taxon>
        <taxon>Alphaproteobacteria</taxon>
        <taxon>Rhodobacterales</taxon>
        <taxon>Roseobacteraceae</taxon>
        <taxon>Rubellimicrobium</taxon>
    </lineage>
</organism>
<evidence type="ECO:0000256" key="6">
    <source>
        <dbReference type="ARBA" id="ARBA00022989"/>
    </source>
</evidence>
<dbReference type="PROSITE" id="PS50850">
    <property type="entry name" value="MFS"/>
    <property type="match status" value="1"/>
</dbReference>
<dbReference type="GO" id="GO:0005886">
    <property type="term" value="C:plasma membrane"/>
    <property type="evidence" value="ECO:0007669"/>
    <property type="project" value="UniProtKB-SubCell"/>
</dbReference>
<feature type="transmembrane region" description="Helical" evidence="8">
    <location>
        <begin position="173"/>
        <end position="194"/>
    </location>
</feature>
<feature type="transmembrane region" description="Helical" evidence="8">
    <location>
        <begin position="278"/>
        <end position="304"/>
    </location>
</feature>
<feature type="transmembrane region" description="Helical" evidence="8">
    <location>
        <begin position="90"/>
        <end position="113"/>
    </location>
</feature>
<dbReference type="EMBL" id="VDFU01000016">
    <property type="protein sequence ID" value="TNC48611.1"/>
    <property type="molecule type" value="Genomic_DNA"/>
</dbReference>
<protein>
    <submittedName>
        <fullName evidence="10">Multidrug efflux MFS transporter</fullName>
    </submittedName>
</protein>
<dbReference type="PRINTS" id="PR01036">
    <property type="entry name" value="TCRTETB"/>
</dbReference>
<feature type="transmembrane region" description="Helical" evidence="8">
    <location>
        <begin position="238"/>
        <end position="257"/>
    </location>
</feature>
<comment type="caution">
    <text evidence="10">The sequence shown here is derived from an EMBL/GenBank/DDBJ whole genome shotgun (WGS) entry which is preliminary data.</text>
</comment>
<dbReference type="SUPFAM" id="SSF103473">
    <property type="entry name" value="MFS general substrate transporter"/>
    <property type="match status" value="1"/>
</dbReference>
<evidence type="ECO:0000256" key="8">
    <source>
        <dbReference type="SAM" id="Phobius"/>
    </source>
</evidence>
<keyword evidence="11" id="KW-1185">Reference proteome</keyword>